<organism evidence="8 9">
    <name type="scientific">Thiothrix lacustris</name>
    <dbReference type="NCBI Taxonomy" id="525917"/>
    <lineage>
        <taxon>Bacteria</taxon>
        <taxon>Pseudomonadati</taxon>
        <taxon>Pseudomonadota</taxon>
        <taxon>Gammaproteobacteria</taxon>
        <taxon>Thiotrichales</taxon>
        <taxon>Thiotrichaceae</taxon>
        <taxon>Thiothrix</taxon>
    </lineage>
</organism>
<keyword evidence="9" id="KW-1185">Reference proteome</keyword>
<proteinExistence type="inferred from homology"/>
<evidence type="ECO:0000256" key="2">
    <source>
        <dbReference type="ARBA" id="ARBA00007430"/>
    </source>
</evidence>
<feature type="transmembrane region" description="Helical" evidence="7">
    <location>
        <begin position="83"/>
        <end position="104"/>
    </location>
</feature>
<dbReference type="RefSeq" id="WP_308894848.1">
    <property type="nucleotide sequence ID" value="NZ_CP133218.1"/>
</dbReference>
<evidence type="ECO:0000256" key="3">
    <source>
        <dbReference type="ARBA" id="ARBA00022475"/>
    </source>
</evidence>
<comment type="subcellular location">
    <subcellularLocation>
        <location evidence="1">Cell membrane</location>
        <topology evidence="1">Multi-pass membrane protein</topology>
    </subcellularLocation>
</comment>
<feature type="transmembrane region" description="Helical" evidence="7">
    <location>
        <begin position="285"/>
        <end position="307"/>
    </location>
</feature>
<feature type="transmembrane region" description="Helical" evidence="7">
    <location>
        <begin position="116"/>
        <end position="135"/>
    </location>
</feature>
<evidence type="ECO:0000313" key="9">
    <source>
        <dbReference type="Proteomes" id="UP001236657"/>
    </source>
</evidence>
<feature type="transmembrane region" description="Helical" evidence="7">
    <location>
        <begin position="255"/>
        <end position="273"/>
    </location>
</feature>
<dbReference type="CDD" id="cd13127">
    <property type="entry name" value="MATE_tuaB_like"/>
    <property type="match status" value="1"/>
</dbReference>
<sequence length="480" mass="53407">MKNIKTKAIYGFAWSITDKLFSQLGHLAVTIYLARLIGPEKFGFVGVLTIFMLLAESVVSSGFTQALVQRSHQLTKEDASTIFYVNFGWSMLMYALLYISAPWIADFFHQPELVDISRILFLVIIINSLAVVVRAKLTIKVDFKSQAIASTVATLLSAILAIFLAQHGYSYWALVWLIISKSLFASIGIWLFCRWLPQWRFSMESFRSLFKFGSNLMFAGFVATLVNNLYVALIGRFYDATQVGYFTQASNLSNYLSQFISSSLQGVTYPIMTSIKEDRERLINVYKQLISITMLVSLPLLVGFAAISDDFVRLLLGDEWKPVVPVLIALSIARTITPISSINMNILNAIGRSDLFLKVDLSKLPLALGTLYIALPHGIEGVAWAMVCTSFIAFFINAYFPGKLFGFGAIKQLKVATHYIIASVIMFVIIINLPVGENLIGLFTKIIVGAVVYTLYLLVVGDNLLHRGIRKISSKLITGG</sequence>
<dbReference type="PANTHER" id="PTHR30250">
    <property type="entry name" value="PST FAMILY PREDICTED COLANIC ACID TRANSPORTER"/>
    <property type="match status" value="1"/>
</dbReference>
<feature type="transmembrane region" description="Helical" evidence="7">
    <location>
        <begin position="439"/>
        <end position="465"/>
    </location>
</feature>
<protein>
    <submittedName>
        <fullName evidence="8">Lipopolysaccharide biosynthesis protein</fullName>
    </submittedName>
</protein>
<feature type="transmembrane region" description="Helical" evidence="7">
    <location>
        <begin position="381"/>
        <end position="400"/>
    </location>
</feature>
<gene>
    <name evidence="8" type="ORF">RCF98_15710</name>
</gene>
<evidence type="ECO:0000256" key="1">
    <source>
        <dbReference type="ARBA" id="ARBA00004651"/>
    </source>
</evidence>
<evidence type="ECO:0000256" key="4">
    <source>
        <dbReference type="ARBA" id="ARBA00022692"/>
    </source>
</evidence>
<keyword evidence="5 7" id="KW-1133">Transmembrane helix</keyword>
<comment type="similarity">
    <text evidence="2">Belongs to the polysaccharide synthase family.</text>
</comment>
<evidence type="ECO:0000256" key="6">
    <source>
        <dbReference type="ARBA" id="ARBA00023136"/>
    </source>
</evidence>
<keyword evidence="4 7" id="KW-0812">Transmembrane</keyword>
<feature type="transmembrane region" description="Helical" evidence="7">
    <location>
        <begin position="214"/>
        <end position="235"/>
    </location>
</feature>
<dbReference type="EMBL" id="CP133218">
    <property type="protein sequence ID" value="WML90404.1"/>
    <property type="molecule type" value="Genomic_DNA"/>
</dbReference>
<feature type="transmembrane region" description="Helical" evidence="7">
    <location>
        <begin position="171"/>
        <end position="193"/>
    </location>
</feature>
<evidence type="ECO:0000256" key="5">
    <source>
        <dbReference type="ARBA" id="ARBA00022989"/>
    </source>
</evidence>
<evidence type="ECO:0000256" key="7">
    <source>
        <dbReference type="SAM" id="Phobius"/>
    </source>
</evidence>
<feature type="transmembrane region" description="Helical" evidence="7">
    <location>
        <begin position="412"/>
        <end position="433"/>
    </location>
</feature>
<feature type="transmembrane region" description="Helical" evidence="7">
    <location>
        <begin position="147"/>
        <end position="165"/>
    </location>
</feature>
<evidence type="ECO:0000313" key="8">
    <source>
        <dbReference type="EMBL" id="WML90404.1"/>
    </source>
</evidence>
<dbReference type="Pfam" id="PF13440">
    <property type="entry name" value="Polysacc_synt_3"/>
    <property type="match status" value="1"/>
</dbReference>
<keyword evidence="3" id="KW-1003">Cell membrane</keyword>
<keyword evidence="6 7" id="KW-0472">Membrane</keyword>
<dbReference type="Proteomes" id="UP001236657">
    <property type="component" value="Chromosome"/>
</dbReference>
<feature type="transmembrane region" description="Helical" evidence="7">
    <location>
        <begin position="20"/>
        <end position="38"/>
    </location>
</feature>
<dbReference type="PANTHER" id="PTHR30250:SF10">
    <property type="entry name" value="LIPOPOLYSACCHARIDE BIOSYNTHESIS PROTEIN WZXC"/>
    <property type="match status" value="1"/>
</dbReference>
<feature type="transmembrane region" description="Helical" evidence="7">
    <location>
        <begin position="44"/>
        <end position="63"/>
    </location>
</feature>
<reference evidence="8 9" key="1">
    <citation type="submission" date="2023-08" db="EMBL/GenBank/DDBJ databases">
        <title>New molecular markers tilS and rpoB for phylogenetic and monitoring studies of the genus Thiothrix biodiversity.</title>
        <authorList>
            <person name="Ravin N.V."/>
            <person name="Smolyakov D."/>
            <person name="Markov N.D."/>
            <person name="Beletsky A.V."/>
            <person name="Mardanov A.V."/>
            <person name="Rudenko T.S."/>
            <person name="Grabovich M.Y."/>
        </authorList>
    </citation>
    <scope>NUCLEOTIDE SEQUENCE [LARGE SCALE GENOMIC DNA]</scope>
    <source>
        <strain evidence="8 9">MK1</strain>
    </source>
</reference>
<dbReference type="InterPro" id="IPR050833">
    <property type="entry name" value="Poly_Biosynth_Transport"/>
</dbReference>
<name>A0ABY9MP46_9GAMM</name>
<accession>A0ABY9MP46</accession>